<gene>
    <name evidence="1" type="ORF">S01H4_29149</name>
</gene>
<accession>X1B687</accession>
<dbReference type="Pfam" id="PF04493">
    <property type="entry name" value="Endonuclease_5"/>
    <property type="match status" value="1"/>
</dbReference>
<evidence type="ECO:0000313" key="1">
    <source>
        <dbReference type="EMBL" id="GAG76822.1"/>
    </source>
</evidence>
<dbReference type="AlphaFoldDB" id="X1B687"/>
<proteinExistence type="predicted"/>
<dbReference type="Gene3D" id="3.30.2170.10">
    <property type="entry name" value="archaeoglobus fulgidus dsm 4304 superfamily"/>
    <property type="match status" value="1"/>
</dbReference>
<organism evidence="1">
    <name type="scientific">marine sediment metagenome</name>
    <dbReference type="NCBI Taxonomy" id="412755"/>
    <lineage>
        <taxon>unclassified sequences</taxon>
        <taxon>metagenomes</taxon>
        <taxon>ecological metagenomes</taxon>
    </lineage>
</organism>
<name>X1B687_9ZZZZ</name>
<dbReference type="GO" id="GO:0006281">
    <property type="term" value="P:DNA repair"/>
    <property type="evidence" value="ECO:0007669"/>
    <property type="project" value="InterPro"/>
</dbReference>
<dbReference type="InterPro" id="IPR007581">
    <property type="entry name" value="Endonuclease-V"/>
</dbReference>
<dbReference type="EMBL" id="BART01014748">
    <property type="protein sequence ID" value="GAG76822.1"/>
    <property type="molecule type" value="Genomic_DNA"/>
</dbReference>
<sequence>GSYNLIVNGQKNLGFVLRTRDNVKPLFVSPGHLVDFNDCLKYVLLSTVKYRIPEPIRFVHKMAGEKARQYV</sequence>
<evidence type="ECO:0008006" key="2">
    <source>
        <dbReference type="Google" id="ProtNLM"/>
    </source>
</evidence>
<protein>
    <recommendedName>
        <fullName evidence="2">Endonuclease V</fullName>
    </recommendedName>
</protein>
<comment type="caution">
    <text evidence="1">The sequence shown here is derived from an EMBL/GenBank/DDBJ whole genome shotgun (WGS) entry which is preliminary data.</text>
</comment>
<dbReference type="GO" id="GO:0004519">
    <property type="term" value="F:endonuclease activity"/>
    <property type="evidence" value="ECO:0007669"/>
    <property type="project" value="InterPro"/>
</dbReference>
<reference evidence="1" key="1">
    <citation type="journal article" date="2014" name="Front. Microbiol.">
        <title>High frequency of phylogenetically diverse reductive dehalogenase-homologous genes in deep subseafloor sedimentary metagenomes.</title>
        <authorList>
            <person name="Kawai M."/>
            <person name="Futagami T."/>
            <person name="Toyoda A."/>
            <person name="Takaki Y."/>
            <person name="Nishi S."/>
            <person name="Hori S."/>
            <person name="Arai W."/>
            <person name="Tsubouchi T."/>
            <person name="Morono Y."/>
            <person name="Uchiyama I."/>
            <person name="Ito T."/>
            <person name="Fujiyama A."/>
            <person name="Inagaki F."/>
            <person name="Takami H."/>
        </authorList>
    </citation>
    <scope>NUCLEOTIDE SEQUENCE</scope>
    <source>
        <strain evidence="1">Expedition CK06-06</strain>
    </source>
</reference>
<feature type="non-terminal residue" evidence="1">
    <location>
        <position position="1"/>
    </location>
</feature>